<dbReference type="AlphaFoldDB" id="A0A1D9MJ18"/>
<accession>A0A1D9MJ18</accession>
<reference evidence="2 3" key="1">
    <citation type="submission" date="2016-10" db="EMBL/GenBank/DDBJ databases">
        <title>Actinomyces aegypiusis sp. nov., isolated from the Aegypius monachus in Qinghai Tibet Plateau China.</title>
        <authorList>
            <person name="Wang Y."/>
        </authorList>
    </citation>
    <scope>NUCLEOTIDE SEQUENCE [LARGE SCALE GENOMIC DNA]</scope>
    <source>
        <strain evidence="2 3">VUL4_3</strain>
    </source>
</reference>
<dbReference type="KEGG" id="avu:BK816_01760"/>
<evidence type="ECO:0000313" key="3">
    <source>
        <dbReference type="Proteomes" id="UP000176288"/>
    </source>
</evidence>
<dbReference type="OrthoDB" id="9769158at2"/>
<dbReference type="EMBL" id="CP017812">
    <property type="protein sequence ID" value="AOZ72179.1"/>
    <property type="molecule type" value="Genomic_DNA"/>
</dbReference>
<evidence type="ECO:0000259" key="1">
    <source>
        <dbReference type="PROSITE" id="PS50405"/>
    </source>
</evidence>
<dbReference type="Pfam" id="PF13410">
    <property type="entry name" value="GST_C_2"/>
    <property type="match status" value="1"/>
</dbReference>
<dbReference type="Gene3D" id="3.40.30.10">
    <property type="entry name" value="Glutaredoxin"/>
    <property type="match status" value="1"/>
</dbReference>
<dbReference type="PROSITE" id="PS50405">
    <property type="entry name" value="GST_CTER"/>
    <property type="match status" value="1"/>
</dbReference>
<dbReference type="InterPro" id="IPR036249">
    <property type="entry name" value="Thioredoxin-like_sf"/>
</dbReference>
<dbReference type="GO" id="GO:0005737">
    <property type="term" value="C:cytoplasm"/>
    <property type="evidence" value="ECO:0007669"/>
    <property type="project" value="TreeGrafter"/>
</dbReference>
<proteinExistence type="predicted"/>
<dbReference type="InterPro" id="IPR004045">
    <property type="entry name" value="Glutathione_S-Trfase_N"/>
</dbReference>
<dbReference type="SUPFAM" id="SSF47616">
    <property type="entry name" value="GST C-terminal domain-like"/>
    <property type="match status" value="1"/>
</dbReference>
<dbReference type="PANTHER" id="PTHR32419:SF6">
    <property type="entry name" value="GLUTATHIONE S-TRANSFERASE OMEGA-LIKE 1-RELATED"/>
    <property type="match status" value="1"/>
</dbReference>
<dbReference type="GO" id="GO:0004364">
    <property type="term" value="F:glutathione transferase activity"/>
    <property type="evidence" value="ECO:0007669"/>
    <property type="project" value="InterPro"/>
</dbReference>
<dbReference type="InterPro" id="IPR016639">
    <property type="entry name" value="GST_Omega/GSH"/>
</dbReference>
<dbReference type="Pfam" id="PF13409">
    <property type="entry name" value="GST_N_2"/>
    <property type="match status" value="1"/>
</dbReference>
<dbReference type="InterPro" id="IPR010987">
    <property type="entry name" value="Glutathione-S-Trfase_C-like"/>
</dbReference>
<dbReference type="STRING" id="1912795.BK816_01760"/>
<evidence type="ECO:0000313" key="2">
    <source>
        <dbReference type="EMBL" id="AOZ72179.1"/>
    </source>
</evidence>
<keyword evidence="3" id="KW-1185">Reference proteome</keyword>
<organism evidence="2 3">
    <name type="scientific">Boudabousia tangfeifanii</name>
    <dbReference type="NCBI Taxonomy" id="1912795"/>
    <lineage>
        <taxon>Bacteria</taxon>
        <taxon>Bacillati</taxon>
        <taxon>Actinomycetota</taxon>
        <taxon>Actinomycetes</taxon>
        <taxon>Actinomycetales</taxon>
        <taxon>Actinomycetaceae</taxon>
        <taxon>Boudabousia</taxon>
    </lineage>
</organism>
<gene>
    <name evidence="2" type="ORF">BK816_01760</name>
</gene>
<dbReference type="InterPro" id="IPR036282">
    <property type="entry name" value="Glutathione-S-Trfase_C_sf"/>
</dbReference>
<dbReference type="RefSeq" id="WP_071163645.1">
    <property type="nucleotide sequence ID" value="NZ_CP017812.1"/>
</dbReference>
<dbReference type="PANTHER" id="PTHR32419">
    <property type="entry name" value="GLUTATHIONYL-HYDROQUINONE REDUCTASE"/>
    <property type="match status" value="1"/>
</dbReference>
<dbReference type="SUPFAM" id="SSF52833">
    <property type="entry name" value="Thioredoxin-like"/>
    <property type="match status" value="1"/>
</dbReference>
<protein>
    <recommendedName>
        <fullName evidence="1">GST C-terminal domain-containing protein</fullName>
    </recommendedName>
</protein>
<sequence>MTVPNRRFAAHAATGLEEIPVVAGRYRLVTYVGCPWCRRVAIARRLLGLEDAISLSMAPKAGPDGFEFTSEKWDFDPDLQVRTTRELYRRQPDWQPGESTSVPVLVDEADPSVRGRIVARESGDLLFDLATAWRDLQAEDAPQLYPEGANAEDEDRAVADARSRDYQASDLPELAEKASQTELGMWFDQLLARPFGTVLHSDDEEAKREAQGKVVAALNALEQHLAEVSEQGPWLLGEKVSAWDVRVFAHLVSLAAWHSREAYSQALAKAPGEDEGARKAWAKQQAAKAPAPLSDWPHLNNYYQGLAADPRWLTDEEKQLLHL</sequence>
<feature type="domain" description="GST C-terminal" evidence="1">
    <location>
        <begin position="173"/>
        <end position="323"/>
    </location>
</feature>
<dbReference type="Proteomes" id="UP000176288">
    <property type="component" value="Chromosome"/>
</dbReference>
<name>A0A1D9MJ18_9ACTO</name>
<dbReference type="Gene3D" id="1.20.1050.10">
    <property type="match status" value="1"/>
</dbReference>